<gene>
    <name evidence="10" type="ORF">PF004_g14927</name>
    <name evidence="9" type="ORF">PF010_g15435</name>
</gene>
<feature type="domain" description="Peptidase M3A/M3B catalytic" evidence="8">
    <location>
        <begin position="451"/>
        <end position="644"/>
    </location>
</feature>
<keyword evidence="2 7" id="KW-0645">Protease</keyword>
<evidence type="ECO:0000256" key="2">
    <source>
        <dbReference type="ARBA" id="ARBA00022670"/>
    </source>
</evidence>
<accession>A0A6G0KUI0</accession>
<keyword evidence="4 7" id="KW-0378">Hydrolase</keyword>
<dbReference type="GO" id="GO:0006518">
    <property type="term" value="P:peptide metabolic process"/>
    <property type="evidence" value="ECO:0007669"/>
    <property type="project" value="TreeGrafter"/>
</dbReference>
<dbReference type="InterPro" id="IPR024079">
    <property type="entry name" value="MetalloPept_cat_dom_sf"/>
</dbReference>
<dbReference type="GO" id="GO:0004222">
    <property type="term" value="F:metalloendopeptidase activity"/>
    <property type="evidence" value="ECO:0007669"/>
    <property type="project" value="InterPro"/>
</dbReference>
<evidence type="ECO:0000313" key="12">
    <source>
        <dbReference type="Proteomes" id="UP000488956"/>
    </source>
</evidence>
<dbReference type="GO" id="GO:0046872">
    <property type="term" value="F:metal ion binding"/>
    <property type="evidence" value="ECO:0007669"/>
    <property type="project" value="UniProtKB-UniRule"/>
</dbReference>
<dbReference type="Proteomes" id="UP000488956">
    <property type="component" value="Unassembled WGS sequence"/>
</dbReference>
<keyword evidence="3 7" id="KW-0479">Metal-binding</keyword>
<dbReference type="GO" id="GO:0006508">
    <property type="term" value="P:proteolysis"/>
    <property type="evidence" value="ECO:0007669"/>
    <property type="project" value="UniProtKB-KW"/>
</dbReference>
<dbReference type="EMBL" id="QXFX01001007">
    <property type="protein sequence ID" value="KAE9098761.1"/>
    <property type="molecule type" value="Genomic_DNA"/>
</dbReference>
<comment type="similarity">
    <text evidence="1 7">Belongs to the peptidase M3 family.</text>
</comment>
<evidence type="ECO:0000313" key="11">
    <source>
        <dbReference type="Proteomes" id="UP000476176"/>
    </source>
</evidence>
<name>A0A6G0KUI0_9STRA</name>
<evidence type="ECO:0000256" key="5">
    <source>
        <dbReference type="ARBA" id="ARBA00022833"/>
    </source>
</evidence>
<evidence type="ECO:0000313" key="10">
    <source>
        <dbReference type="EMBL" id="KAE9214831.1"/>
    </source>
</evidence>
<comment type="cofactor">
    <cofactor evidence="7">
        <name>Zn(2+)</name>
        <dbReference type="ChEBI" id="CHEBI:29105"/>
    </cofactor>
    <text evidence="7">Binds 1 zinc ion.</text>
</comment>
<evidence type="ECO:0000259" key="8">
    <source>
        <dbReference type="Pfam" id="PF01432"/>
    </source>
</evidence>
<dbReference type="InterPro" id="IPR024077">
    <property type="entry name" value="Neurolysin/TOP_dom2"/>
</dbReference>
<dbReference type="CDD" id="cd06455">
    <property type="entry name" value="M3A_TOP"/>
    <property type="match status" value="1"/>
</dbReference>
<dbReference type="SUPFAM" id="SSF55486">
    <property type="entry name" value="Metalloproteases ('zincins'), catalytic domain"/>
    <property type="match status" value="1"/>
</dbReference>
<dbReference type="AlphaFoldDB" id="A0A6G0KUI0"/>
<feature type="domain" description="Peptidase M3A/M3B catalytic" evidence="8">
    <location>
        <begin position="248"/>
        <end position="422"/>
    </location>
</feature>
<dbReference type="PANTHER" id="PTHR11804">
    <property type="entry name" value="PROTEASE M3 THIMET OLIGOPEPTIDASE-RELATED"/>
    <property type="match status" value="1"/>
</dbReference>
<reference evidence="11 12" key="1">
    <citation type="submission" date="2018-09" db="EMBL/GenBank/DDBJ databases">
        <title>Genomic investigation of the strawberry pathogen Phytophthora fragariae indicates pathogenicity is determined by transcriptional variation in three key races.</title>
        <authorList>
            <person name="Adams T.M."/>
            <person name="Armitage A.D."/>
            <person name="Sobczyk M.K."/>
            <person name="Bates H.J."/>
            <person name="Dunwell J.M."/>
            <person name="Nellist C.F."/>
            <person name="Harrison R.J."/>
        </authorList>
    </citation>
    <scope>NUCLEOTIDE SEQUENCE [LARGE SCALE GENOMIC DNA]</scope>
    <source>
        <strain evidence="10 11">BC-23</strain>
        <strain evidence="9 12">ONT-3</strain>
    </source>
</reference>
<evidence type="ECO:0000256" key="7">
    <source>
        <dbReference type="RuleBase" id="RU003435"/>
    </source>
</evidence>
<dbReference type="PANTHER" id="PTHR11804:SF82">
    <property type="entry name" value="THIMET OLIGOPEPTIDASE-RELATED"/>
    <property type="match status" value="1"/>
</dbReference>
<dbReference type="Proteomes" id="UP000476176">
    <property type="component" value="Unassembled WGS sequence"/>
</dbReference>
<evidence type="ECO:0000256" key="1">
    <source>
        <dbReference type="ARBA" id="ARBA00006040"/>
    </source>
</evidence>
<dbReference type="Gene3D" id="3.40.390.10">
    <property type="entry name" value="Collagenase (Catalytic Domain)"/>
    <property type="match status" value="2"/>
</dbReference>
<dbReference type="InterPro" id="IPR001567">
    <property type="entry name" value="Pept_M3A_M3B_dom"/>
</dbReference>
<evidence type="ECO:0000256" key="6">
    <source>
        <dbReference type="ARBA" id="ARBA00023049"/>
    </source>
</evidence>
<dbReference type="Gene3D" id="1.20.1050.40">
    <property type="entry name" value="Endopeptidase. Chain P, domain 1"/>
    <property type="match status" value="1"/>
</dbReference>
<keyword evidence="5 7" id="KW-0862">Zinc</keyword>
<dbReference type="Gene3D" id="1.10.1370.10">
    <property type="entry name" value="Neurolysin, domain 3"/>
    <property type="match status" value="2"/>
</dbReference>
<sequence length="652" mass="74290">MASDKQKNALAVAACVAALAGLALWARGKQQHRTRLLRRQLTHLRFDLSVAEIEAETERILAQMKRVDDEIAALSPSAVTFENTAQKLIDLDHEMLSRVSNVTFLGQVAADKETRDACTKAEEAIEDFSVQSSMRADVYKSIHTLYKSEAYQKLDKVTQRYVHRLVQDFERNGLQLPEEKQKEVQTWKQKLSKLGIQFQQNLAEETIELKFSRDELKGLSDDFIAALEMGDDGKYKIALSYPTVFPILNTCTVESTRKAVEYAFNRRCISTNVAILEEMLEIRHKVALALGYENHAAYVLEQRMAESPANVKKFLNDLDNKLVPLAKKNLDDLLKLKEADCERNGWKFDGKINMWDSRFYMDQFVKKYCSVDSEKLREYFPLTHVTAELLSMYQEILSLKFVEISQPHVWHKDVSMFAVYDARPVMLPALRCCRAVPTPRVFVSTLLSPWLCSEVGIPRFAGPSVERDFVEAPSQMLENWCWEKEPLQRFSSHYETGEKLSDDLVARLISTKNANSGLLNKRQLLSAIFDQIIHSQPKSNTAQLLTQLQTEITHIDMTPDTNFAGSFSHLVGGYDAQCYGYMWSEVFSTDMFVTRFKKEGLMNPKTGLEYRELILARGSSVDASVMLKDFLGRAPNQDAFLLSKGLKVESEA</sequence>
<proteinExistence type="inferred from homology"/>
<comment type="caution">
    <text evidence="9">The sequence shown here is derived from an EMBL/GenBank/DDBJ whole genome shotgun (WGS) entry which is preliminary data.</text>
</comment>
<protein>
    <recommendedName>
        <fullName evidence="8">Peptidase M3A/M3B catalytic domain-containing protein</fullName>
    </recommendedName>
</protein>
<evidence type="ECO:0000256" key="4">
    <source>
        <dbReference type="ARBA" id="ARBA00022801"/>
    </source>
</evidence>
<keyword evidence="6 7" id="KW-0482">Metalloprotease</keyword>
<dbReference type="Pfam" id="PF01432">
    <property type="entry name" value="Peptidase_M3"/>
    <property type="match status" value="2"/>
</dbReference>
<dbReference type="InterPro" id="IPR045090">
    <property type="entry name" value="Pept_M3A_M3B"/>
</dbReference>
<dbReference type="InterPro" id="IPR024080">
    <property type="entry name" value="Neurolysin/TOP_N"/>
</dbReference>
<evidence type="ECO:0000256" key="3">
    <source>
        <dbReference type="ARBA" id="ARBA00022723"/>
    </source>
</evidence>
<dbReference type="EMBL" id="QXGC01000974">
    <property type="protein sequence ID" value="KAE9214831.1"/>
    <property type="molecule type" value="Genomic_DNA"/>
</dbReference>
<evidence type="ECO:0000313" key="9">
    <source>
        <dbReference type="EMBL" id="KAE9098761.1"/>
    </source>
</evidence>
<organism evidence="9 12">
    <name type="scientific">Phytophthora fragariae</name>
    <dbReference type="NCBI Taxonomy" id="53985"/>
    <lineage>
        <taxon>Eukaryota</taxon>
        <taxon>Sar</taxon>
        <taxon>Stramenopiles</taxon>
        <taxon>Oomycota</taxon>
        <taxon>Peronosporomycetes</taxon>
        <taxon>Peronosporales</taxon>
        <taxon>Peronosporaceae</taxon>
        <taxon>Phytophthora</taxon>
    </lineage>
</organism>